<organism evidence="2 3">
    <name type="scientific">Nannospalax galili</name>
    <name type="common">Northern Israeli blind subterranean mole rat</name>
    <name type="synonym">Spalax galili</name>
    <dbReference type="NCBI Taxonomy" id="1026970"/>
    <lineage>
        <taxon>Eukaryota</taxon>
        <taxon>Metazoa</taxon>
        <taxon>Chordata</taxon>
        <taxon>Craniata</taxon>
        <taxon>Vertebrata</taxon>
        <taxon>Euteleostomi</taxon>
        <taxon>Mammalia</taxon>
        <taxon>Eutheria</taxon>
        <taxon>Euarchontoglires</taxon>
        <taxon>Glires</taxon>
        <taxon>Rodentia</taxon>
        <taxon>Myomorpha</taxon>
        <taxon>Muroidea</taxon>
        <taxon>Spalacidae</taxon>
        <taxon>Spalacinae</taxon>
        <taxon>Nannospalax</taxon>
    </lineage>
</organism>
<feature type="compositionally biased region" description="Polar residues" evidence="1">
    <location>
        <begin position="84"/>
        <end position="93"/>
    </location>
</feature>
<evidence type="ECO:0000256" key="1">
    <source>
        <dbReference type="SAM" id="MobiDB-lite"/>
    </source>
</evidence>
<name>A0A8C6R9G2_NANGA</name>
<feature type="compositionally biased region" description="Acidic residues" evidence="1">
    <location>
        <begin position="631"/>
        <end position="649"/>
    </location>
</feature>
<dbReference type="Proteomes" id="UP000694381">
    <property type="component" value="Unassembled WGS sequence"/>
</dbReference>
<feature type="compositionally biased region" description="Polar residues" evidence="1">
    <location>
        <begin position="191"/>
        <end position="264"/>
    </location>
</feature>
<protein>
    <submittedName>
        <fullName evidence="2">Uncharacterized protein</fullName>
    </submittedName>
</protein>
<evidence type="ECO:0000313" key="2">
    <source>
        <dbReference type="Ensembl" id="ENSNGAP00000015492.1"/>
    </source>
</evidence>
<feature type="compositionally biased region" description="Basic residues" evidence="1">
    <location>
        <begin position="342"/>
        <end position="353"/>
    </location>
</feature>
<feature type="compositionally biased region" description="Polar residues" evidence="1">
    <location>
        <begin position="40"/>
        <end position="52"/>
    </location>
</feature>
<feature type="compositionally biased region" description="Basic and acidic residues" evidence="1">
    <location>
        <begin position="660"/>
        <end position="685"/>
    </location>
</feature>
<feature type="compositionally biased region" description="Acidic residues" evidence="1">
    <location>
        <begin position="576"/>
        <end position="586"/>
    </location>
</feature>
<feature type="region of interest" description="Disordered" evidence="1">
    <location>
        <begin position="191"/>
        <end position="544"/>
    </location>
</feature>
<feature type="compositionally biased region" description="Basic residues" evidence="1">
    <location>
        <begin position="478"/>
        <end position="487"/>
    </location>
</feature>
<feature type="compositionally biased region" description="Basic and acidic residues" evidence="1">
    <location>
        <begin position="377"/>
        <end position="386"/>
    </location>
</feature>
<dbReference type="Ensembl" id="ENSNGAT00000021097.1">
    <property type="protein sequence ID" value="ENSNGAP00000015492.1"/>
    <property type="gene ID" value="ENSNGAG00000016501.1"/>
</dbReference>
<feature type="compositionally biased region" description="Polar residues" evidence="1">
    <location>
        <begin position="277"/>
        <end position="286"/>
    </location>
</feature>
<keyword evidence="3" id="KW-1185">Reference proteome</keyword>
<feature type="region of interest" description="Disordered" evidence="1">
    <location>
        <begin position="565"/>
        <end position="590"/>
    </location>
</feature>
<reference evidence="2" key="1">
    <citation type="submission" date="2025-08" db="UniProtKB">
        <authorList>
            <consortium name="Ensembl"/>
        </authorList>
    </citation>
    <scope>IDENTIFICATION</scope>
</reference>
<proteinExistence type="predicted"/>
<reference evidence="2" key="2">
    <citation type="submission" date="2025-09" db="UniProtKB">
        <authorList>
            <consortium name="Ensembl"/>
        </authorList>
    </citation>
    <scope>IDENTIFICATION</scope>
</reference>
<evidence type="ECO:0000313" key="3">
    <source>
        <dbReference type="Proteomes" id="UP000694381"/>
    </source>
</evidence>
<dbReference type="AlphaFoldDB" id="A0A8C6R9G2"/>
<feature type="region of interest" description="Disordered" evidence="1">
    <location>
        <begin position="620"/>
        <end position="768"/>
    </location>
</feature>
<sequence length="768" mass="80511">MRSLGPAVSPPPTSPEQTGNAADEASGHASLFHEAPLRTLLSTLPPQTSAETISLAPATSPPLVSPEQMGNTAEEASGDEEPPWSTQTSTLLAQTPPEVTSLAPAGSPATSKQTANMAEESSADASVLDEHAEPRGPSTELSGGFADATMMEPSAGDSTDWETAIASRRDLMTSTEDPVMFSVDLVAYSGTSIQDPLTFRENPTTSTEDPKTSTQDTITSIEDLMTSAQDSMTSTADPVTSPEEQMTYTQVPEASDDNSAQEVTVQERPGDDIWSAPDSTTSQPETTGGFEHDQAPSTRGGELSMAPASSPRSPEGHTPVEGRSLTQVQGENRPNYAQPGRPGRKGARKHAQRGRTSGKPPESARQSAEPSEPSEDQDARSPESGRQHGGPPSLVPTFRSIFPTAPAPVWTGEKPPGSTPSALGPRRRPGSRKRPRPHRFRPGSSPPMTSPSRVPNTQEPTLLKASPVPSTAQIPEKQRKHRKRPHRPPITAPAVTSAPWASTPNLPRDRKQDVAHSTVGGGLSWTTAPRDVVNSTNAEDSNDITVVGDNTASLKHPVSHSVVLDDVIGPAKSEGSDDVTGTEDSTDSLKIRPSHNAVTNDVIGPGHLEDSAGVVGLTNAQRSVDLIDPTDREDSDDVTDPANTEDSDDIVGVGTSAASEVHRSPQDVREAVPSTRHPDAEETKGYDVTVHAGDAKEKADDVTTGPDSGRPQSAPNSGSDTSTARPGDAPPFPRPTSAWTAAPVTSLAPTSGVPPTLSPTLLTLQPST</sequence>
<accession>A0A8C6R9G2</accession>
<feature type="compositionally biased region" description="Basic residues" evidence="1">
    <location>
        <begin position="425"/>
        <end position="441"/>
    </location>
</feature>
<feature type="compositionally biased region" description="Polar residues" evidence="1">
    <location>
        <begin position="710"/>
        <end position="724"/>
    </location>
</feature>
<feature type="region of interest" description="Disordered" evidence="1">
    <location>
        <begin position="1"/>
        <end position="161"/>
    </location>
</feature>
<feature type="compositionally biased region" description="Low complexity" evidence="1">
    <location>
        <begin position="749"/>
        <end position="768"/>
    </location>
</feature>
<feature type="compositionally biased region" description="Polar residues" evidence="1">
    <location>
        <begin position="450"/>
        <end position="460"/>
    </location>
</feature>